<reference evidence="1 2" key="2">
    <citation type="submission" date="2007-09" db="EMBL/GenBank/DDBJ databases">
        <authorList>
            <person name="Fulton L."/>
            <person name="Clifton S."/>
            <person name="Fulton B."/>
            <person name="Xu J."/>
            <person name="Minx P."/>
            <person name="Pepin K.H."/>
            <person name="Johnson M."/>
            <person name="Thiruvilangam P."/>
            <person name="Bhonagiri V."/>
            <person name="Nash W.E."/>
            <person name="Mardis E.R."/>
            <person name="Wilson R.K."/>
        </authorList>
    </citation>
    <scope>NUCLEOTIDE SEQUENCE [LARGE SCALE GENOMIC DNA]</scope>
    <source>
        <strain evidence="1 2">DSM 3991</strain>
    </source>
</reference>
<proteinExistence type="predicted"/>
<sequence>MLLAKYEIFVIKGLKIKKRTMYAEGLNKMKQ</sequence>
<reference evidence="1 2" key="1">
    <citation type="submission" date="2007-09" db="EMBL/GenBank/DDBJ databases">
        <title>Draft genome sequence of Eubacterium dolichum (DSM 3991).</title>
        <authorList>
            <person name="Sudarsanam P."/>
            <person name="Ley R."/>
            <person name="Guruge J."/>
            <person name="Turnbaugh P.J."/>
            <person name="Mahowald M."/>
            <person name="Liep D."/>
            <person name="Gordon J."/>
        </authorList>
    </citation>
    <scope>NUCLEOTIDE SEQUENCE [LARGE SCALE GENOMIC DNA]</scope>
    <source>
        <strain evidence="1 2">DSM 3991</strain>
    </source>
</reference>
<comment type="caution">
    <text evidence="1">The sequence shown here is derived from an EMBL/GenBank/DDBJ whole genome shotgun (WGS) entry which is preliminary data.</text>
</comment>
<dbReference type="AlphaFoldDB" id="A8R905"/>
<accession>A8R905</accession>
<dbReference type="STRING" id="428127.EUBDOL_00443"/>
<evidence type="ECO:0000313" key="2">
    <source>
        <dbReference type="Proteomes" id="UP000004090"/>
    </source>
</evidence>
<dbReference type="Proteomes" id="UP000004090">
    <property type="component" value="Unassembled WGS sequence"/>
</dbReference>
<evidence type="ECO:0000313" key="1">
    <source>
        <dbReference type="EMBL" id="EDP11886.1"/>
    </source>
</evidence>
<dbReference type="HOGENOM" id="CLU_3396564_0_0_9"/>
<protein>
    <submittedName>
        <fullName evidence="1">Uncharacterized protein</fullName>
    </submittedName>
</protein>
<gene>
    <name evidence="1" type="ORF">EUBDOL_00443</name>
</gene>
<name>A8R905_9FIRM</name>
<organism evidence="1 2">
    <name type="scientific">Amedibacillus dolichus DSM 3991</name>
    <dbReference type="NCBI Taxonomy" id="428127"/>
    <lineage>
        <taxon>Bacteria</taxon>
        <taxon>Bacillati</taxon>
        <taxon>Bacillota</taxon>
        <taxon>Erysipelotrichia</taxon>
        <taxon>Erysipelotrichales</taxon>
        <taxon>Erysipelotrichaceae</taxon>
        <taxon>Amedibacillus</taxon>
    </lineage>
</organism>
<dbReference type="EMBL" id="ABAW02000017">
    <property type="protein sequence ID" value="EDP11886.1"/>
    <property type="molecule type" value="Genomic_DNA"/>
</dbReference>